<dbReference type="PIRSF" id="PIRSF009120">
    <property type="entry name" value="UCP009120_prtse"/>
    <property type="match status" value="1"/>
</dbReference>
<organism evidence="1 2">
    <name type="scientific">Azohydromonas caseinilytica</name>
    <dbReference type="NCBI Taxonomy" id="2728836"/>
    <lineage>
        <taxon>Bacteria</taxon>
        <taxon>Pseudomonadati</taxon>
        <taxon>Pseudomonadota</taxon>
        <taxon>Betaproteobacteria</taxon>
        <taxon>Burkholderiales</taxon>
        <taxon>Sphaerotilaceae</taxon>
        <taxon>Azohydromonas</taxon>
    </lineage>
</organism>
<dbReference type="InterPro" id="IPR029055">
    <property type="entry name" value="Ntn_hydrolases_N"/>
</dbReference>
<dbReference type="AlphaFoldDB" id="A0A848F4W6"/>
<gene>
    <name evidence="1" type="ORF">HHL10_06695</name>
</gene>
<proteinExistence type="predicted"/>
<dbReference type="Proteomes" id="UP000574067">
    <property type="component" value="Unassembled WGS sequence"/>
</dbReference>
<reference evidence="1 2" key="1">
    <citation type="submission" date="2020-04" db="EMBL/GenBank/DDBJ databases">
        <title>Azohydromonas sp. isolated from soil.</title>
        <authorList>
            <person name="Dahal R.H."/>
        </authorList>
    </citation>
    <scope>NUCLEOTIDE SEQUENCE [LARGE SCALE GENOMIC DNA]</scope>
    <source>
        <strain evidence="1 2">G-1-1-14</strain>
    </source>
</reference>
<keyword evidence="2" id="KW-1185">Reference proteome</keyword>
<comment type="caution">
    <text evidence="1">The sequence shown here is derived from an EMBL/GenBank/DDBJ whole genome shotgun (WGS) entry which is preliminary data.</text>
</comment>
<dbReference type="Gene3D" id="3.60.20.10">
    <property type="entry name" value="Glutamine Phosphoribosylpyrophosphate, subunit 1, domain 1"/>
    <property type="match status" value="1"/>
</dbReference>
<dbReference type="GO" id="GO:0000502">
    <property type="term" value="C:proteasome complex"/>
    <property type="evidence" value="ECO:0007669"/>
    <property type="project" value="UniProtKB-KW"/>
</dbReference>
<name>A0A848F4W6_9BURK</name>
<dbReference type="SUPFAM" id="SSF56235">
    <property type="entry name" value="N-terminal nucleophile aminohydrolases (Ntn hydrolases)"/>
    <property type="match status" value="1"/>
</dbReference>
<dbReference type="InterPro" id="IPR016545">
    <property type="entry name" value="UCP009120_prtse"/>
</dbReference>
<evidence type="ECO:0000313" key="2">
    <source>
        <dbReference type="Proteomes" id="UP000574067"/>
    </source>
</evidence>
<dbReference type="RefSeq" id="WP_169159565.1">
    <property type="nucleotide sequence ID" value="NZ_JABBFW010000003.1"/>
</dbReference>
<evidence type="ECO:0000313" key="1">
    <source>
        <dbReference type="EMBL" id="NML14664.1"/>
    </source>
</evidence>
<dbReference type="GO" id="GO:0008233">
    <property type="term" value="F:peptidase activity"/>
    <property type="evidence" value="ECO:0007669"/>
    <property type="project" value="UniProtKB-KW"/>
</dbReference>
<keyword evidence="1" id="KW-0645">Protease</keyword>
<sequence length="277" mass="31078">MTYCIGIRLDAGLVFLSDSRTNAGMDQISTFRKMMVYERPGDRFMTLLSAGNLSISQSVRELLQVERIEGPAGEPPITIWNARSMFDAVRVLSAAVRRVYEQDGHSLKRHGIDFNTSLIFGGQIGREPMRMFLIYSEGNFIEATRETPYFQIGESKYGKPVLDRLINPRTTLDQAAKCALVSMDSTLKSNLSVGLPLDLLVYRAGELRCDRMICIDEHNPYFEMVRGTWGQRLREVFDGMDNPRWDGGDSAHPLLASSARYDPLTKVVGPETRLAAG</sequence>
<dbReference type="EMBL" id="JABBFW010000003">
    <property type="protein sequence ID" value="NML14664.1"/>
    <property type="molecule type" value="Genomic_DNA"/>
</dbReference>
<dbReference type="CDD" id="cd03765">
    <property type="entry name" value="proteasome_beta_bacterial"/>
    <property type="match status" value="1"/>
</dbReference>
<keyword evidence="1" id="KW-0378">Hydrolase</keyword>
<dbReference type="GO" id="GO:0006508">
    <property type="term" value="P:proteolysis"/>
    <property type="evidence" value="ECO:0007669"/>
    <property type="project" value="UniProtKB-KW"/>
</dbReference>
<accession>A0A848F4W6</accession>
<protein>
    <submittedName>
        <fullName evidence="1">Proteasome-type protease</fullName>
    </submittedName>
</protein>
<keyword evidence="1" id="KW-0647">Proteasome</keyword>